<name>A0A1H8UI01_9ACTN</name>
<accession>A0A1H8UI01</accession>
<dbReference type="EMBL" id="FOEE01000008">
    <property type="protein sequence ID" value="SEP02849.1"/>
    <property type="molecule type" value="Genomic_DNA"/>
</dbReference>
<organism evidence="1 2">
    <name type="scientific">Trujillonella endophytica</name>
    <dbReference type="NCBI Taxonomy" id="673521"/>
    <lineage>
        <taxon>Bacteria</taxon>
        <taxon>Bacillati</taxon>
        <taxon>Actinomycetota</taxon>
        <taxon>Actinomycetes</taxon>
        <taxon>Geodermatophilales</taxon>
        <taxon>Geodermatophilaceae</taxon>
        <taxon>Trujillonella</taxon>
    </lineage>
</organism>
<protein>
    <submittedName>
        <fullName evidence="1">Uncharacterized protein</fullName>
    </submittedName>
</protein>
<evidence type="ECO:0000313" key="1">
    <source>
        <dbReference type="EMBL" id="SEP02849.1"/>
    </source>
</evidence>
<gene>
    <name evidence="1" type="ORF">SAMN05660991_02936</name>
</gene>
<dbReference type="AlphaFoldDB" id="A0A1H8UI01"/>
<evidence type="ECO:0000313" key="2">
    <source>
        <dbReference type="Proteomes" id="UP000198960"/>
    </source>
</evidence>
<sequence>MATCQCMTLAESMKLTLGGHEMPRCEIHDGPAPGAGTPLALNDDDALTAAISRAVGVPVNRTTSL</sequence>
<dbReference type="RefSeq" id="WP_091944634.1">
    <property type="nucleotide sequence ID" value="NZ_FOEE01000008.1"/>
</dbReference>
<dbReference type="Proteomes" id="UP000198960">
    <property type="component" value="Unassembled WGS sequence"/>
</dbReference>
<reference evidence="2" key="1">
    <citation type="submission" date="2016-10" db="EMBL/GenBank/DDBJ databases">
        <authorList>
            <person name="Varghese N."/>
            <person name="Submissions S."/>
        </authorList>
    </citation>
    <scope>NUCLEOTIDE SEQUENCE [LARGE SCALE GENOMIC DNA]</scope>
    <source>
        <strain evidence="2">DSM 45413</strain>
    </source>
</reference>
<keyword evidence="2" id="KW-1185">Reference proteome</keyword>
<dbReference type="STRING" id="673521.SAMN05660991_02936"/>
<proteinExistence type="predicted"/>